<evidence type="ECO:0000256" key="5">
    <source>
        <dbReference type="ARBA" id="ARBA00022679"/>
    </source>
</evidence>
<comment type="catalytic activity">
    <reaction evidence="7">
        <text>hydrogencarbonate + NH4(+) + ATP = carbamoyl phosphate + ADP + H2O + H(+)</text>
        <dbReference type="Rhea" id="RHEA:10152"/>
        <dbReference type="ChEBI" id="CHEBI:15377"/>
        <dbReference type="ChEBI" id="CHEBI:15378"/>
        <dbReference type="ChEBI" id="CHEBI:17544"/>
        <dbReference type="ChEBI" id="CHEBI:28938"/>
        <dbReference type="ChEBI" id="CHEBI:30616"/>
        <dbReference type="ChEBI" id="CHEBI:58228"/>
        <dbReference type="ChEBI" id="CHEBI:456216"/>
        <dbReference type="EC" id="2.7.2.2"/>
    </reaction>
</comment>
<dbReference type="Proteomes" id="UP000249913">
    <property type="component" value="Unassembled WGS sequence"/>
</dbReference>
<comment type="similarity">
    <text evidence="2">Belongs to the carbamate kinase family.</text>
</comment>
<keyword evidence="5 9" id="KW-0808">Transferase</keyword>
<evidence type="ECO:0000256" key="1">
    <source>
        <dbReference type="ARBA" id="ARBA00005118"/>
    </source>
</evidence>
<comment type="pathway">
    <text evidence="1">Metabolic intermediate metabolism; carbamoyl phosphate degradation; CO(2) and NH(3) from carbamoyl phosphate: step 1/1.</text>
</comment>
<dbReference type="AlphaFoldDB" id="A0A2X2JU18"/>
<dbReference type="GO" id="GO:0008804">
    <property type="term" value="F:carbamate kinase activity"/>
    <property type="evidence" value="ECO:0007669"/>
    <property type="project" value="UniProtKB-EC"/>
</dbReference>
<dbReference type="Gene3D" id="3.40.1160.10">
    <property type="entry name" value="Acetylglutamate kinase-like"/>
    <property type="match status" value="1"/>
</dbReference>
<feature type="domain" description="Aspartate/glutamate/uridylate kinase" evidence="8">
    <location>
        <begin position="2"/>
        <end position="60"/>
    </location>
</feature>
<evidence type="ECO:0000256" key="6">
    <source>
        <dbReference type="ARBA" id="ARBA00022777"/>
    </source>
</evidence>
<dbReference type="PANTHER" id="PTHR30409:SF1">
    <property type="entry name" value="CARBAMATE KINASE-RELATED"/>
    <property type="match status" value="1"/>
</dbReference>
<dbReference type="UniPathway" id="UPA00996">
    <property type="reaction ID" value="UER00366"/>
</dbReference>
<sequence length="75" mass="8622">MILTNVENVFINFNEPNQQQIDDIDVATLKKYAAQGKFAEGSMLPKIEAAIRLLKVGKTKSYHYQFRAGIRSFDW</sequence>
<evidence type="ECO:0000313" key="9">
    <source>
        <dbReference type="EMBL" id="SPZ97484.1"/>
    </source>
</evidence>
<dbReference type="InterPro" id="IPR001048">
    <property type="entry name" value="Asp/Glu/Uridylate_kinase"/>
</dbReference>
<dbReference type="EMBL" id="UAUX01000005">
    <property type="protein sequence ID" value="SPZ97484.1"/>
    <property type="molecule type" value="Genomic_DNA"/>
</dbReference>
<evidence type="ECO:0000256" key="2">
    <source>
        <dbReference type="ARBA" id="ARBA00011066"/>
    </source>
</evidence>
<reference evidence="9 10" key="1">
    <citation type="submission" date="2018-06" db="EMBL/GenBank/DDBJ databases">
        <authorList>
            <consortium name="Pathogen Informatics"/>
            <person name="Doyle S."/>
        </authorList>
    </citation>
    <scope>NUCLEOTIDE SEQUENCE [LARGE SCALE GENOMIC DNA]</scope>
    <source>
        <strain evidence="9 10">NCTC7878</strain>
    </source>
</reference>
<evidence type="ECO:0000256" key="3">
    <source>
        <dbReference type="ARBA" id="ARBA00013070"/>
    </source>
</evidence>
<dbReference type="PANTHER" id="PTHR30409">
    <property type="entry name" value="CARBAMATE KINASE"/>
    <property type="match status" value="1"/>
</dbReference>
<accession>A0A2X2JU18</accession>
<dbReference type="InterPro" id="IPR036393">
    <property type="entry name" value="AceGlu_kinase-like_sf"/>
</dbReference>
<keyword evidence="6 9" id="KW-0418">Kinase</keyword>
<evidence type="ECO:0000256" key="4">
    <source>
        <dbReference type="ARBA" id="ARBA00022503"/>
    </source>
</evidence>
<evidence type="ECO:0000259" key="8">
    <source>
        <dbReference type="Pfam" id="PF00696"/>
    </source>
</evidence>
<organism evidence="9 10">
    <name type="scientific">Staphylococcus aureus</name>
    <dbReference type="NCBI Taxonomy" id="1280"/>
    <lineage>
        <taxon>Bacteria</taxon>
        <taxon>Bacillati</taxon>
        <taxon>Bacillota</taxon>
        <taxon>Bacilli</taxon>
        <taxon>Bacillales</taxon>
        <taxon>Staphylococcaceae</taxon>
        <taxon>Staphylococcus</taxon>
    </lineage>
</organism>
<evidence type="ECO:0000313" key="10">
    <source>
        <dbReference type="Proteomes" id="UP000249913"/>
    </source>
</evidence>
<dbReference type="GO" id="GO:0019546">
    <property type="term" value="P:L-arginine deiminase pathway"/>
    <property type="evidence" value="ECO:0007669"/>
    <property type="project" value="TreeGrafter"/>
</dbReference>
<dbReference type="EC" id="2.7.2.2" evidence="3"/>
<evidence type="ECO:0000256" key="7">
    <source>
        <dbReference type="ARBA" id="ARBA00048467"/>
    </source>
</evidence>
<dbReference type="InterPro" id="IPR003964">
    <property type="entry name" value="Carb_kinase"/>
</dbReference>
<proteinExistence type="inferred from homology"/>
<dbReference type="SUPFAM" id="SSF53633">
    <property type="entry name" value="Carbamate kinase-like"/>
    <property type="match status" value="1"/>
</dbReference>
<keyword evidence="4" id="KW-0056">Arginine metabolism</keyword>
<name>A0A2X2JU18_STAAU</name>
<protein>
    <recommendedName>
        <fullName evidence="3">carbamate kinase</fullName>
        <ecNumber evidence="3">2.7.2.2</ecNumber>
    </recommendedName>
</protein>
<dbReference type="GO" id="GO:0005829">
    <property type="term" value="C:cytosol"/>
    <property type="evidence" value="ECO:0007669"/>
    <property type="project" value="TreeGrafter"/>
</dbReference>
<gene>
    <name evidence="9" type="primary">arcC_1</name>
    <name evidence="9" type="ORF">NCTC7878_00881</name>
</gene>
<dbReference type="Pfam" id="PF00696">
    <property type="entry name" value="AA_kinase"/>
    <property type="match status" value="1"/>
</dbReference>